<keyword evidence="3" id="KW-1134">Transmembrane beta strand</keyword>
<dbReference type="InterPro" id="IPR039426">
    <property type="entry name" value="TonB-dep_rcpt-like"/>
</dbReference>
<evidence type="ECO:0000256" key="4">
    <source>
        <dbReference type="ARBA" id="ARBA00022692"/>
    </source>
</evidence>
<dbReference type="InterPro" id="IPR036942">
    <property type="entry name" value="Beta-barrel_TonB_sf"/>
</dbReference>
<protein>
    <submittedName>
        <fullName evidence="10">Outer membrane receptor for ferrienterochelin and colicins</fullName>
    </submittedName>
</protein>
<proteinExistence type="predicted"/>
<feature type="chain" id="PRO_5016904568" evidence="8">
    <location>
        <begin position="23"/>
        <end position="789"/>
    </location>
</feature>
<dbReference type="Pfam" id="PF14905">
    <property type="entry name" value="OMP_b-brl_3"/>
    <property type="match status" value="1"/>
</dbReference>
<dbReference type="InterPro" id="IPR008969">
    <property type="entry name" value="CarboxyPept-like_regulatory"/>
</dbReference>
<dbReference type="AlphaFoldDB" id="A0A376G5W7"/>
<dbReference type="GO" id="GO:0044718">
    <property type="term" value="P:siderophore transmembrane transport"/>
    <property type="evidence" value="ECO:0007669"/>
    <property type="project" value="TreeGrafter"/>
</dbReference>
<dbReference type="SUPFAM" id="SSF49464">
    <property type="entry name" value="Carboxypeptidase regulatory domain-like"/>
    <property type="match status" value="1"/>
</dbReference>
<organism evidence="10 11">
    <name type="scientific">Empedobacter falsenii</name>
    <dbReference type="NCBI Taxonomy" id="343874"/>
    <lineage>
        <taxon>Bacteria</taxon>
        <taxon>Pseudomonadati</taxon>
        <taxon>Bacteroidota</taxon>
        <taxon>Flavobacteriia</taxon>
        <taxon>Flavobacteriales</taxon>
        <taxon>Weeksellaceae</taxon>
        <taxon>Empedobacter</taxon>
    </lineage>
</organism>
<keyword evidence="7" id="KW-0998">Cell outer membrane</keyword>
<dbReference type="SUPFAM" id="SSF56935">
    <property type="entry name" value="Porins"/>
    <property type="match status" value="1"/>
</dbReference>
<keyword evidence="6" id="KW-0472">Membrane</keyword>
<evidence type="ECO:0000313" key="11">
    <source>
        <dbReference type="Proteomes" id="UP000254737"/>
    </source>
</evidence>
<feature type="signal peptide" evidence="8">
    <location>
        <begin position="1"/>
        <end position="22"/>
    </location>
</feature>
<dbReference type="Gene3D" id="2.170.130.10">
    <property type="entry name" value="TonB-dependent receptor, plug domain"/>
    <property type="match status" value="1"/>
</dbReference>
<dbReference type="Gene3D" id="2.40.170.20">
    <property type="entry name" value="TonB-dependent receptor, beta-barrel domain"/>
    <property type="match status" value="1"/>
</dbReference>
<evidence type="ECO:0000256" key="7">
    <source>
        <dbReference type="ARBA" id="ARBA00023237"/>
    </source>
</evidence>
<evidence type="ECO:0000259" key="9">
    <source>
        <dbReference type="Pfam" id="PF14905"/>
    </source>
</evidence>
<keyword evidence="2" id="KW-0813">Transport</keyword>
<accession>A0A376G5W7</accession>
<dbReference type="EMBL" id="UFXS01000001">
    <property type="protein sequence ID" value="STD54773.1"/>
    <property type="molecule type" value="Genomic_DNA"/>
</dbReference>
<dbReference type="Proteomes" id="UP000254737">
    <property type="component" value="Unassembled WGS sequence"/>
</dbReference>
<dbReference type="PANTHER" id="PTHR30069">
    <property type="entry name" value="TONB-DEPENDENT OUTER MEMBRANE RECEPTOR"/>
    <property type="match status" value="1"/>
</dbReference>
<keyword evidence="5 8" id="KW-0732">Signal</keyword>
<dbReference type="RefSeq" id="WP_114999339.1">
    <property type="nucleotide sequence ID" value="NZ_UFXS01000001.1"/>
</dbReference>
<name>A0A376G5W7_9FLAO</name>
<dbReference type="PANTHER" id="PTHR30069:SF29">
    <property type="entry name" value="HEMOGLOBIN AND HEMOGLOBIN-HAPTOGLOBIN-BINDING PROTEIN 1-RELATED"/>
    <property type="match status" value="1"/>
</dbReference>
<keyword evidence="4" id="KW-0812">Transmembrane</keyword>
<evidence type="ECO:0000256" key="2">
    <source>
        <dbReference type="ARBA" id="ARBA00022448"/>
    </source>
</evidence>
<evidence type="ECO:0000256" key="6">
    <source>
        <dbReference type="ARBA" id="ARBA00023136"/>
    </source>
</evidence>
<evidence type="ECO:0000256" key="5">
    <source>
        <dbReference type="ARBA" id="ARBA00022729"/>
    </source>
</evidence>
<dbReference type="InterPro" id="IPR037066">
    <property type="entry name" value="Plug_dom_sf"/>
</dbReference>
<dbReference type="InterPro" id="IPR041700">
    <property type="entry name" value="OMP_b-brl_3"/>
</dbReference>
<dbReference type="GO" id="GO:0015344">
    <property type="term" value="F:siderophore uptake transmembrane transporter activity"/>
    <property type="evidence" value="ECO:0007669"/>
    <property type="project" value="TreeGrafter"/>
</dbReference>
<reference evidence="10 11" key="1">
    <citation type="submission" date="2018-06" db="EMBL/GenBank/DDBJ databases">
        <authorList>
            <consortium name="Pathogen Informatics"/>
            <person name="Doyle S."/>
        </authorList>
    </citation>
    <scope>NUCLEOTIDE SEQUENCE [LARGE SCALE GENOMIC DNA]</scope>
    <source>
        <strain evidence="10 11">NCTC13456</strain>
    </source>
</reference>
<comment type="subcellular location">
    <subcellularLocation>
        <location evidence="1">Cell outer membrane</location>
        <topology evidence="1">Multi-pass membrane protein</topology>
    </subcellularLocation>
</comment>
<evidence type="ECO:0000313" key="10">
    <source>
        <dbReference type="EMBL" id="STD54773.1"/>
    </source>
</evidence>
<evidence type="ECO:0000256" key="8">
    <source>
        <dbReference type="SAM" id="SignalP"/>
    </source>
</evidence>
<evidence type="ECO:0000256" key="3">
    <source>
        <dbReference type="ARBA" id="ARBA00022452"/>
    </source>
</evidence>
<evidence type="ECO:0000256" key="1">
    <source>
        <dbReference type="ARBA" id="ARBA00004571"/>
    </source>
</evidence>
<dbReference type="Gene3D" id="2.60.40.1120">
    <property type="entry name" value="Carboxypeptidase-like, regulatory domain"/>
    <property type="match status" value="1"/>
</dbReference>
<sequence>MKNLILISCYLIAFSFCSSVFGQQFSIKGKVINQHDKALEFADVLLFENDSLLINQAYTDSLGLFSMKIDTGTYLLKIEQFGVEFYSQEIEIKQDKDLGLIKIQDATTLEGATITAKKKLIEQKVDRLVYNIENSIASQGMSALDALRNTPMVNVLNDNISIVGKGNVAVMVNDRMLNLSGSELTNYLQSLRSDDIAKIEIITTPPSKYEAQGNSGIINIILKKNPNLGWSGSVNSSYQRNSYNGFRTGGTINYQSNKISSSLKLNQGDINYKLRNSQNFIGKETAIYTNEERHDNPKIFSVNYNLDVKINKNQNTGFIYSYSKMNYDMDTKGISRYQTHSIIDSTLYTNQKQHWTTPTHTLNAYYDIKLDSIGKKLNFTANFLNNSPKKFNDFNTQNELNNNETLIQNNSKMKYSILSMQADFTLPYKWSNIETGAKYTLLDNKSDVGYYEFDGIDFILNPTNSNIFQYKENNYAAYVSFQKDFNEKWSTKAGLRYEYTSLVGFTPNDENSRLKKNYGKLFPTAYISYKPTTNHSFSINYSKRINRPDFQSLNPFRWYTNPYMYYTGNPAIQPSYNDNVELNYSYKGKLTFGLYNQYSQNNLSNIAHFSDGIYSNVVENSYDQNRTGFNIGYYNTFFKIWETSVNANASYTTTKPTISEVEKLKVYSMSYSFYNTITLNKDKTWFLMINFWHTLPFTYANIKLQDQLEFSPGIKASFFDKKLQANFVINDVFKTIKNKGYSYNDDYRSEFNQYNDYRGLKLSLTYNFGNNKVKENNKKVNFEEQNRAN</sequence>
<gene>
    <name evidence="10" type="ORF">NCTC13456_01191</name>
</gene>
<dbReference type="STRING" id="343874.GCA_000805695_00348"/>
<dbReference type="GO" id="GO:0009279">
    <property type="term" value="C:cell outer membrane"/>
    <property type="evidence" value="ECO:0007669"/>
    <property type="project" value="UniProtKB-SubCell"/>
</dbReference>
<keyword evidence="10" id="KW-0675">Receptor</keyword>
<feature type="domain" description="Outer membrane protein beta-barrel" evidence="9">
    <location>
        <begin position="369"/>
        <end position="766"/>
    </location>
</feature>